<evidence type="ECO:0000313" key="1">
    <source>
        <dbReference type="EMBL" id="CAB0006091.1"/>
    </source>
</evidence>
<keyword evidence="2" id="KW-1185">Reference proteome</keyword>
<evidence type="ECO:0000313" key="2">
    <source>
        <dbReference type="Proteomes" id="UP000479000"/>
    </source>
</evidence>
<organism evidence="1 2">
    <name type="scientific">Nesidiocoris tenuis</name>
    <dbReference type="NCBI Taxonomy" id="355587"/>
    <lineage>
        <taxon>Eukaryota</taxon>
        <taxon>Metazoa</taxon>
        <taxon>Ecdysozoa</taxon>
        <taxon>Arthropoda</taxon>
        <taxon>Hexapoda</taxon>
        <taxon>Insecta</taxon>
        <taxon>Pterygota</taxon>
        <taxon>Neoptera</taxon>
        <taxon>Paraneoptera</taxon>
        <taxon>Hemiptera</taxon>
        <taxon>Heteroptera</taxon>
        <taxon>Panheteroptera</taxon>
        <taxon>Cimicomorpha</taxon>
        <taxon>Miridae</taxon>
        <taxon>Dicyphina</taxon>
        <taxon>Nesidiocoris</taxon>
    </lineage>
</organism>
<name>A0A6H5GTZ8_9HEMI</name>
<reference evidence="1 2" key="1">
    <citation type="submission" date="2020-02" db="EMBL/GenBank/DDBJ databases">
        <authorList>
            <person name="Ferguson B K."/>
        </authorList>
    </citation>
    <scope>NUCLEOTIDE SEQUENCE [LARGE SCALE GENOMIC DNA]</scope>
</reference>
<gene>
    <name evidence="1" type="ORF">NTEN_LOCUS11568</name>
</gene>
<sequence length="170" mass="18952">MGARQASTKLIMKGYGYRKKTSIPIKSGNFFVKYTIPADRLGQKRIPNPATCIPGNGTSSNDSVEGYPKTRVFLTGVPRQICLRNPDLRKACGSDRSPPAGHRRLTLHAFVLLAPCSMKSDFGASYPMSADRVTCSCIPIRILHFEVLERSILARYWILVYYSIINRLIG</sequence>
<protein>
    <submittedName>
        <fullName evidence="1">Uncharacterized protein</fullName>
    </submittedName>
</protein>
<dbReference type="EMBL" id="CADCXU010017239">
    <property type="protein sequence ID" value="CAB0006091.1"/>
    <property type="molecule type" value="Genomic_DNA"/>
</dbReference>
<proteinExistence type="predicted"/>
<dbReference type="Proteomes" id="UP000479000">
    <property type="component" value="Unassembled WGS sequence"/>
</dbReference>
<dbReference type="AlphaFoldDB" id="A0A6H5GTZ8"/>
<accession>A0A6H5GTZ8</accession>